<evidence type="ECO:0000256" key="10">
    <source>
        <dbReference type="SAM" id="Phobius"/>
    </source>
</evidence>
<dbReference type="KEGG" id="shx:MS3_00003504"/>
<sequence>MDFFKRSKFDKLIEKATSEMLIESDIESTIAVCDNVRSQEISPKYAVQCLKKRLQCDNPNVVLHSFDVLESLMKNCGTPVHEEVCSTDFMQQLVGMVDTSPDVRAKLLECIQNWAYVFRDKPGYVAVIDAYENLKNAGYVFPEFSESAAMFSVVCAPSWKEGNACHRCKSAFTTFRRKARACLMTRLAAFLNVCPIHFQRFFLITSPAGIWFVPFLSKLLLIVSGQRIRSIFRRQLLINTCIFWLMASVVLQVLHGVSQGKPLIIFVCLYHKDQSVSNNVELRMYVHQFELPHLLGITLSSFDFPNISLLLGDSFINLKHHHCRKCGQVFCGECTSSRAILPEFGIEKEVRVCDLCFESVNSFIINLLLEITFSSNELSEVRVYCAAVRSVLLYGCETWPLRVKDTRKLLVFDHRCLRNIVRVCWDHRVSDSEVRRKVLGNDGKSVDEVVNLHQLRWLDQVLRIPNNRLPRRIMLTSVGDGWKLGAAKPKCGCCNGGLSSASNNSEDKRSVERENQLRREKERQLEQQENEDLELALALSASEAESNQRNNQIKSTINDNKPSPSSATPTVAHLLPVLDTSEMDPELAQYLSKHYQRANPSSTQDGIYQENSQEHLMLQQSTTQPSAPIYASSTPSDNGTISINTLKSGVNSDFNVPGKSRSSEINPANPNGKTDLNSSEIPDLTNPKQEEFLDALRGSIEFFVNRLQSNSQRGRNISSDTTVQTLFLTLNKMHPQLMDYKHYMEERRAYFEKMQDKLNQIREAREALDALRHDHAVRKQIEEQEAARMRQLQIMQKLEAMRQQKRDTLEYKLRMTLKQNMQYQQEYGIPQQPLPYGVDSFSSVQTVAPGEGYPTNYTLPYISGINYASFPPVPNGYLPRDNRVYATQFPDPNSLVPTQSGASRPSYNMSYTPQFHSYVPDPVGHNIQTHPSFSQGNQNPVPPGSFSMQSIQASLPTYTGQDDSKGYPGNQTYPSSQLVMDENNVPRYTQVVTHPSDAPNNYTESGAAEAQLISFD</sequence>
<organism evidence="11 12">
    <name type="scientific">Schistosoma haematobium</name>
    <name type="common">Blood fluke</name>
    <dbReference type="NCBI Taxonomy" id="6185"/>
    <lineage>
        <taxon>Eukaryota</taxon>
        <taxon>Metazoa</taxon>
        <taxon>Spiralia</taxon>
        <taxon>Lophotrochozoa</taxon>
        <taxon>Platyhelminthes</taxon>
        <taxon>Trematoda</taxon>
        <taxon>Digenea</taxon>
        <taxon>Strigeidida</taxon>
        <taxon>Schistosomatoidea</taxon>
        <taxon>Schistosomatidae</taxon>
        <taxon>Schistosoma</taxon>
    </lineage>
</organism>
<dbReference type="Gene3D" id="1.25.40.90">
    <property type="match status" value="1"/>
</dbReference>
<keyword evidence="3" id="KW-0963">Cytoplasm</keyword>
<dbReference type="Gene3D" id="1.20.5.1940">
    <property type="match status" value="1"/>
</dbReference>
<protein>
    <recommendedName>
        <fullName evidence="2">Hepatocyte growth factor-regulated tyrosine kinase substrate</fullName>
    </recommendedName>
</protein>
<dbReference type="CTD" id="24596771"/>
<feature type="coiled-coil region" evidence="8">
    <location>
        <begin position="751"/>
        <end position="801"/>
    </location>
</feature>
<dbReference type="InterPro" id="IPR011011">
    <property type="entry name" value="Znf_FYVE_PHD"/>
</dbReference>
<dbReference type="InterPro" id="IPR008942">
    <property type="entry name" value="ENTH_VHS"/>
</dbReference>
<evidence type="ECO:0000256" key="3">
    <source>
        <dbReference type="ARBA" id="ARBA00022490"/>
    </source>
</evidence>
<keyword evidence="4" id="KW-0597">Phosphoprotein</keyword>
<dbReference type="InterPro" id="IPR003903">
    <property type="entry name" value="UIM_dom"/>
</dbReference>
<feature type="transmembrane region" description="Helical" evidence="10">
    <location>
        <begin position="204"/>
        <end position="224"/>
    </location>
</feature>
<feature type="compositionally biased region" description="Polar residues" evidence="9">
    <location>
        <begin position="549"/>
        <end position="569"/>
    </location>
</feature>
<keyword evidence="8" id="KW-0175">Coiled coil</keyword>
<feature type="compositionally biased region" description="Polar residues" evidence="9">
    <location>
        <begin position="663"/>
        <end position="680"/>
    </location>
</feature>
<dbReference type="AlphaFoldDB" id="A0A6A5DB22"/>
<feature type="compositionally biased region" description="Basic and acidic residues" evidence="9">
    <location>
        <begin position="505"/>
        <end position="526"/>
    </location>
</feature>
<reference evidence="11" key="1">
    <citation type="journal article" date="2012" name="Nat. Genet.">
        <title>Whole-genome sequence of Schistosoma haematobium.</title>
        <authorList>
            <person name="Young N.D."/>
            <person name="Jex A.R."/>
            <person name="Li B."/>
            <person name="Liu S."/>
            <person name="Yang L."/>
            <person name="Xiong Z."/>
            <person name="Li Y."/>
            <person name="Cantacessi C."/>
            <person name="Hall R.S."/>
            <person name="Xu X."/>
            <person name="Chen F."/>
            <person name="Wu X."/>
            <person name="Zerlotini A."/>
            <person name="Oliveira G."/>
            <person name="Hofmann A."/>
            <person name="Zhang G."/>
            <person name="Fang X."/>
            <person name="Kang Y."/>
            <person name="Campbell B.E."/>
            <person name="Loukas A."/>
            <person name="Ranganathan S."/>
            <person name="Rollinson D."/>
            <person name="Rinaldi G."/>
            <person name="Brindley P.J."/>
            <person name="Yang H."/>
            <person name="Wang J."/>
            <person name="Wang J."/>
            <person name="Gasser R.B."/>
        </authorList>
    </citation>
    <scope>NUCLEOTIDE SEQUENCE</scope>
</reference>
<dbReference type="GO" id="GO:0043130">
    <property type="term" value="F:ubiquitin binding"/>
    <property type="evidence" value="ECO:0007669"/>
    <property type="project" value="InterPro"/>
</dbReference>
<dbReference type="PANTHER" id="PTHR46275:SF1">
    <property type="entry name" value="HEPATOCYTE GROWTH FACTOR-REGULATED TYROSINE KINASE SUBSTRATE"/>
    <property type="match status" value="1"/>
</dbReference>
<dbReference type="InterPro" id="IPR024641">
    <property type="entry name" value="HRS_helical"/>
</dbReference>
<gene>
    <name evidence="11" type="ORF">MS3_00003504</name>
</gene>
<dbReference type="SUPFAM" id="SSF48464">
    <property type="entry name" value="ENTH/VHS domain"/>
    <property type="match status" value="1"/>
</dbReference>
<dbReference type="Pfam" id="PF00790">
    <property type="entry name" value="VHS"/>
    <property type="match status" value="1"/>
</dbReference>
<dbReference type="PROSITE" id="PS50178">
    <property type="entry name" value="ZF_FYVE"/>
    <property type="match status" value="1"/>
</dbReference>
<dbReference type="Proteomes" id="UP000471633">
    <property type="component" value="Unassembled WGS sequence"/>
</dbReference>
<dbReference type="GO" id="GO:0008270">
    <property type="term" value="F:zinc ion binding"/>
    <property type="evidence" value="ECO:0007669"/>
    <property type="project" value="UniProtKB-KW"/>
</dbReference>
<dbReference type="Gene3D" id="3.30.40.10">
    <property type="entry name" value="Zinc/RING finger domain, C3HC4 (zinc finger)"/>
    <property type="match status" value="1"/>
</dbReference>
<dbReference type="InterPro" id="IPR013083">
    <property type="entry name" value="Znf_RING/FYVE/PHD"/>
</dbReference>
<dbReference type="GO" id="GO:0005769">
    <property type="term" value="C:early endosome"/>
    <property type="evidence" value="ECO:0007669"/>
    <property type="project" value="TreeGrafter"/>
</dbReference>
<dbReference type="FunFam" id="3.30.40.10:FF:000105">
    <property type="entry name" value="WD repeat and FYVE domain-containing protein 2"/>
    <property type="match status" value="1"/>
</dbReference>
<dbReference type="SMART" id="SM00288">
    <property type="entry name" value="VHS"/>
    <property type="match status" value="1"/>
</dbReference>
<keyword evidence="7" id="KW-0862">Zinc</keyword>
<keyword evidence="10" id="KW-1133">Transmembrane helix</keyword>
<dbReference type="Pfam" id="PF12210">
    <property type="entry name" value="Hrs_helical"/>
    <property type="match status" value="1"/>
</dbReference>
<reference evidence="11" key="4">
    <citation type="journal article" date="2022" name="PLoS Pathog.">
        <title>Chromosome-level genome of Schistosoma haematobium underpins genome-wide explorations of molecular variation.</title>
        <authorList>
            <person name="Stroehlein A.J."/>
            <person name="Korhonen P.K."/>
            <person name="Lee V.V."/>
            <person name="Ralph S.A."/>
            <person name="Mentink-Kane M."/>
            <person name="You H."/>
            <person name="McManus D.P."/>
            <person name="Tchuente L.T."/>
            <person name="Stothard J.R."/>
            <person name="Kaur P."/>
            <person name="Dudchenko O."/>
            <person name="Aiden E.L."/>
            <person name="Yang B."/>
            <person name="Yang H."/>
            <person name="Emery A.M."/>
            <person name="Webster B.L."/>
            <person name="Brindley P.J."/>
            <person name="Rollinson D."/>
            <person name="Chang B.C.H."/>
            <person name="Gasser R.B."/>
            <person name="Young N.D."/>
        </authorList>
    </citation>
    <scope>NUCLEOTIDE SEQUENCE</scope>
</reference>
<comment type="caution">
    <text evidence="11">The sequence shown here is derived from an EMBL/GenBank/DDBJ whole genome shotgun (WGS) entry which is preliminary data.</text>
</comment>
<dbReference type="InterPro" id="IPR017455">
    <property type="entry name" value="Znf_FYVE-rel"/>
</dbReference>
<dbReference type="SUPFAM" id="SSF57903">
    <property type="entry name" value="FYVE/PHD zinc finger"/>
    <property type="match status" value="1"/>
</dbReference>
<accession>A0A6A5DB22</accession>
<dbReference type="PROSITE" id="PS50330">
    <property type="entry name" value="UIM"/>
    <property type="match status" value="1"/>
</dbReference>
<evidence type="ECO:0000313" key="11">
    <source>
        <dbReference type="EMBL" id="KAH9591081.1"/>
    </source>
</evidence>
<dbReference type="PROSITE" id="PS50179">
    <property type="entry name" value="VHS"/>
    <property type="match status" value="1"/>
</dbReference>
<dbReference type="GO" id="GO:0032456">
    <property type="term" value="P:endocytic recycling"/>
    <property type="evidence" value="ECO:0007669"/>
    <property type="project" value="TreeGrafter"/>
</dbReference>
<dbReference type="EMBL" id="AMPZ03000002">
    <property type="protein sequence ID" value="KAH9591081.1"/>
    <property type="molecule type" value="Genomic_DNA"/>
</dbReference>
<dbReference type="InterPro" id="IPR002014">
    <property type="entry name" value="VHS_dom"/>
</dbReference>
<feature type="compositionally biased region" description="Low complexity" evidence="9">
    <location>
        <begin position="535"/>
        <end position="548"/>
    </location>
</feature>
<keyword evidence="10" id="KW-0472">Membrane</keyword>
<evidence type="ECO:0000256" key="1">
    <source>
        <dbReference type="ARBA" id="ARBA00004496"/>
    </source>
</evidence>
<feature type="region of interest" description="Disordered" evidence="9">
    <location>
        <begin position="923"/>
        <end position="949"/>
    </location>
</feature>
<feature type="region of interest" description="Disordered" evidence="9">
    <location>
        <begin position="648"/>
        <end position="683"/>
    </location>
</feature>
<dbReference type="CDD" id="cd21387">
    <property type="entry name" value="GAT_Hrs"/>
    <property type="match status" value="1"/>
</dbReference>
<evidence type="ECO:0000256" key="5">
    <source>
        <dbReference type="ARBA" id="ARBA00022723"/>
    </source>
</evidence>
<keyword evidence="5" id="KW-0479">Metal-binding</keyword>
<evidence type="ECO:0000256" key="7">
    <source>
        <dbReference type="ARBA" id="ARBA00022833"/>
    </source>
</evidence>
<keyword evidence="6" id="KW-0863">Zinc-finger</keyword>
<evidence type="ECO:0000256" key="9">
    <source>
        <dbReference type="SAM" id="MobiDB-lite"/>
    </source>
</evidence>
<feature type="compositionally biased region" description="Polar residues" evidence="9">
    <location>
        <begin position="926"/>
        <end position="939"/>
    </location>
</feature>
<dbReference type="GO" id="GO:0035091">
    <property type="term" value="F:phosphatidylinositol binding"/>
    <property type="evidence" value="ECO:0007669"/>
    <property type="project" value="InterPro"/>
</dbReference>
<evidence type="ECO:0000256" key="8">
    <source>
        <dbReference type="SAM" id="Coils"/>
    </source>
</evidence>
<feature type="region of interest" description="Disordered" evidence="9">
    <location>
        <begin position="497"/>
        <end position="569"/>
    </location>
</feature>
<evidence type="ECO:0000313" key="12">
    <source>
        <dbReference type="Proteomes" id="UP000471633"/>
    </source>
</evidence>
<dbReference type="InterPro" id="IPR000306">
    <property type="entry name" value="Znf_FYVE"/>
</dbReference>
<dbReference type="RefSeq" id="XP_035586952.1">
    <property type="nucleotide sequence ID" value="XM_035732595.2"/>
</dbReference>
<name>A0A6A5DB22_SCHHA</name>
<dbReference type="SMART" id="SM00064">
    <property type="entry name" value="FYVE"/>
    <property type="match status" value="1"/>
</dbReference>
<dbReference type="CDD" id="cd03569">
    <property type="entry name" value="VHS_Hrs"/>
    <property type="match status" value="1"/>
</dbReference>
<dbReference type="Pfam" id="PF01363">
    <property type="entry name" value="FYVE"/>
    <property type="match status" value="1"/>
</dbReference>
<evidence type="ECO:0000256" key="6">
    <source>
        <dbReference type="ARBA" id="ARBA00022771"/>
    </source>
</evidence>
<proteinExistence type="predicted"/>
<dbReference type="PANTHER" id="PTHR46275">
    <property type="entry name" value="HEPATOCYTE GROWTH FACTOR-REGULATED TYROSINE KINASE SUBSTRATE"/>
    <property type="match status" value="1"/>
</dbReference>
<keyword evidence="10" id="KW-0812">Transmembrane</keyword>
<comment type="subcellular location">
    <subcellularLocation>
        <location evidence="1">Cytoplasm</location>
    </subcellularLocation>
</comment>
<dbReference type="InterPro" id="IPR017073">
    <property type="entry name" value="HGS/VPS27"/>
</dbReference>
<feature type="transmembrane region" description="Helical" evidence="10">
    <location>
        <begin position="236"/>
        <end position="254"/>
    </location>
</feature>
<dbReference type="GO" id="GO:0031623">
    <property type="term" value="P:receptor internalization"/>
    <property type="evidence" value="ECO:0007669"/>
    <property type="project" value="TreeGrafter"/>
</dbReference>
<reference evidence="11" key="2">
    <citation type="journal article" date="2019" name="Gigascience">
        <title>High-quality Schistosoma haematobium genome achieved by single-molecule and long-range sequencing.</title>
        <authorList>
            <person name="Stroehlein A.J."/>
            <person name="Korhonen P.K."/>
            <person name="Chong T.M."/>
            <person name="Lim Y.L."/>
            <person name="Chan K.G."/>
            <person name="Webster B."/>
            <person name="Rollinson D."/>
            <person name="Brindley P.J."/>
            <person name="Gasser R.B."/>
            <person name="Young N.D."/>
        </authorList>
    </citation>
    <scope>NUCLEOTIDE SEQUENCE</scope>
</reference>
<keyword evidence="12" id="KW-1185">Reference proteome</keyword>
<evidence type="ECO:0000256" key="4">
    <source>
        <dbReference type="ARBA" id="ARBA00022553"/>
    </source>
</evidence>
<reference evidence="11" key="3">
    <citation type="submission" date="2021-06" db="EMBL/GenBank/DDBJ databases">
        <title>Chromosome-level genome assembly for S. haematobium.</title>
        <authorList>
            <person name="Stroehlein A.J."/>
        </authorList>
    </citation>
    <scope>NUCLEOTIDE SEQUENCE</scope>
</reference>
<evidence type="ECO:0000256" key="2">
    <source>
        <dbReference type="ARBA" id="ARBA00015450"/>
    </source>
</evidence>
<dbReference type="GeneID" id="24596771"/>